<sequence length="556" mass="62499">MLKYIIYILQLNCFTANSSLLLSAQTRTATFTAQVLKDGSQENLLCQQLDNSVYNAKIMLGSYTYSQNSLTYSSTGDLQIIFTCSQAGQAGCSAAFQATSASFQFLFPSSNTIVEDSIPDLKIDTYNRFNCITNQYISADNSQWTIQVIGTNSGCKVPIDQSKTALVTLTGYPDFVFTKLLSLAGITSVNQLFQLIIFNCVNDFTGTMQRTCKRAVEFFINELNSFAELTIEFPGTIPDNTSLSYSRESAYSLNVKLLTISSSFVQQFDCFASQQVTFSNNMIRLNLPYNSSRINCLKSMNEFIGDFDRSEYIIQVQSDINFLDAKIILFNFTDVLNDFQNQKPWLSCQLESSGTQNCIDKLVQTRSLAQMYAFIVRTFYKGNQIVRTVTSGISPRFARVISVTANISRTQICFHTTDYFQGKTSLQIRVQIMAGAPLFNDLGHDQVFDVRGQIQYPNPEQIYCMNYELNESQTLAYNSLVQNTDLSGLLSMYGTQIAITEINVAEEGTQTNYLVIGAVIAVLSCFVWFILTLYIELHQKSQVNETSQNIEKLKIE</sequence>
<protein>
    <recommendedName>
        <fullName evidence="4">Transmembrane protein</fullName>
    </recommendedName>
</protein>
<evidence type="ECO:0000313" key="2">
    <source>
        <dbReference type="EMBL" id="CAL5971482.1"/>
    </source>
</evidence>
<evidence type="ECO:0008006" key="4">
    <source>
        <dbReference type="Google" id="ProtNLM"/>
    </source>
</evidence>
<name>A0ABP1GLA9_9EUKA</name>
<dbReference type="EMBL" id="CAXDID020000002">
    <property type="protein sequence ID" value="CAL5971482.1"/>
    <property type="molecule type" value="Genomic_DNA"/>
</dbReference>
<gene>
    <name evidence="2" type="ORF">HINF_LOCUS1422</name>
</gene>
<keyword evidence="1" id="KW-0472">Membrane</keyword>
<accession>A0ABP1GLA9</accession>
<reference evidence="2 3" key="1">
    <citation type="submission" date="2024-07" db="EMBL/GenBank/DDBJ databases">
        <authorList>
            <person name="Akdeniz Z."/>
        </authorList>
    </citation>
    <scope>NUCLEOTIDE SEQUENCE [LARGE SCALE GENOMIC DNA]</scope>
</reference>
<keyword evidence="1" id="KW-1133">Transmembrane helix</keyword>
<dbReference type="Proteomes" id="UP001642409">
    <property type="component" value="Unassembled WGS sequence"/>
</dbReference>
<feature type="transmembrane region" description="Helical" evidence="1">
    <location>
        <begin position="513"/>
        <end position="535"/>
    </location>
</feature>
<keyword evidence="3" id="KW-1185">Reference proteome</keyword>
<proteinExistence type="predicted"/>
<evidence type="ECO:0000313" key="3">
    <source>
        <dbReference type="Proteomes" id="UP001642409"/>
    </source>
</evidence>
<evidence type="ECO:0000256" key="1">
    <source>
        <dbReference type="SAM" id="Phobius"/>
    </source>
</evidence>
<keyword evidence="1" id="KW-0812">Transmembrane</keyword>
<organism evidence="2 3">
    <name type="scientific">Hexamita inflata</name>
    <dbReference type="NCBI Taxonomy" id="28002"/>
    <lineage>
        <taxon>Eukaryota</taxon>
        <taxon>Metamonada</taxon>
        <taxon>Diplomonadida</taxon>
        <taxon>Hexamitidae</taxon>
        <taxon>Hexamitinae</taxon>
        <taxon>Hexamita</taxon>
    </lineage>
</organism>
<comment type="caution">
    <text evidence="2">The sequence shown here is derived from an EMBL/GenBank/DDBJ whole genome shotgun (WGS) entry which is preliminary data.</text>
</comment>